<reference evidence="2 3" key="1">
    <citation type="journal article" date="2016" name="Nat. Commun.">
        <title>Thousands of microbial genomes shed light on interconnected biogeochemical processes in an aquifer system.</title>
        <authorList>
            <person name="Anantharaman K."/>
            <person name="Brown C.T."/>
            <person name="Hug L.A."/>
            <person name="Sharon I."/>
            <person name="Castelle C.J."/>
            <person name="Probst A.J."/>
            <person name="Thomas B.C."/>
            <person name="Singh A."/>
            <person name="Wilkins M.J."/>
            <person name="Karaoz U."/>
            <person name="Brodie E.L."/>
            <person name="Williams K.H."/>
            <person name="Hubbard S.S."/>
            <person name="Banfield J.F."/>
        </authorList>
    </citation>
    <scope>NUCLEOTIDE SEQUENCE [LARGE SCALE GENOMIC DNA]</scope>
</reference>
<evidence type="ECO:0000313" key="2">
    <source>
        <dbReference type="EMBL" id="OGK19347.1"/>
    </source>
</evidence>
<feature type="transmembrane region" description="Helical" evidence="1">
    <location>
        <begin position="385"/>
        <end position="408"/>
    </location>
</feature>
<organism evidence="2 3">
    <name type="scientific">Candidatus Roizmanbacteria bacterium RIFCSPHIGHO2_01_FULL_39_24</name>
    <dbReference type="NCBI Taxonomy" id="1802032"/>
    <lineage>
        <taxon>Bacteria</taxon>
        <taxon>Candidatus Roizmaniibacteriota</taxon>
    </lineage>
</organism>
<evidence type="ECO:0000256" key="1">
    <source>
        <dbReference type="SAM" id="Phobius"/>
    </source>
</evidence>
<feature type="transmembrane region" description="Helical" evidence="1">
    <location>
        <begin position="199"/>
        <end position="217"/>
    </location>
</feature>
<feature type="transmembrane region" description="Helical" evidence="1">
    <location>
        <begin position="268"/>
        <end position="289"/>
    </location>
</feature>
<feature type="transmembrane region" description="Helical" evidence="1">
    <location>
        <begin position="296"/>
        <end position="317"/>
    </location>
</feature>
<comment type="caution">
    <text evidence="2">The sequence shown here is derived from an EMBL/GenBank/DDBJ whole genome shotgun (WGS) entry which is preliminary data.</text>
</comment>
<dbReference type="EMBL" id="MFZH01000012">
    <property type="protein sequence ID" value="OGK19347.1"/>
    <property type="molecule type" value="Genomic_DNA"/>
</dbReference>
<keyword evidence="1" id="KW-1133">Transmembrane helix</keyword>
<sequence>MWIYLKAIFGSLYPKFVKITVVSAVLFIVIMAFIRLGFTPNKSTPTTTEIMETKREMLYTVFDRPEYKTKQGKQFAKVQKGVYCGLFGEFCNDDPKNIRNDFSKSLFGYIGNIMIIPLANPPASGIAYIQESIQEAGFTPKAIAAEGIGFASIRPFLAIWKAFRNMAYLILVIAIIVIGFMIMFQFKIDPHSIISIENALPRIVATLLVITFSYAIAGLLIDATYLIILFVFQIFSSTGLAIFRNSDLQSTYLTGNILSLVGSGDNVVGTNIGFTGIYLNALINIFSLIPFWLKNVLIYVMTVITILLSTRFGIGLIPLITSLMGNTAVAGEVQLVIGGSIEAKIGNILGSVFSMGLGLLLGIIVVFLGLILFAIVGILFLYFRIVFLLIGAYVQIIIRIMFAPILLMREIIPGQKSFAYWLKVIFGHLMVFPTVIALLLVVQLIQNVGFDPRCTGFSSYLPGYCKTHFSLPLLYGFNTSALAMIISGAFLFAIPDLTRKVVKSIAGESSIPVGPGILFGGAAALTGTAIGSISQLDSLNRAITGKSGLGGGFGNIGRILTGKAKSTPKASTDGDGGEDG</sequence>
<evidence type="ECO:0000313" key="3">
    <source>
        <dbReference type="Proteomes" id="UP000176850"/>
    </source>
</evidence>
<feature type="transmembrane region" description="Helical" evidence="1">
    <location>
        <begin position="224"/>
        <end position="243"/>
    </location>
</feature>
<keyword evidence="1" id="KW-0472">Membrane</keyword>
<protein>
    <submittedName>
        <fullName evidence="2">Uncharacterized protein</fullName>
    </submittedName>
</protein>
<keyword evidence="1" id="KW-0812">Transmembrane</keyword>
<dbReference type="Proteomes" id="UP000176850">
    <property type="component" value="Unassembled WGS sequence"/>
</dbReference>
<name>A0A1F7GKC2_9BACT</name>
<gene>
    <name evidence="2" type="ORF">A2799_02410</name>
</gene>
<feature type="transmembrane region" description="Helical" evidence="1">
    <location>
        <begin position="166"/>
        <end position="187"/>
    </location>
</feature>
<dbReference type="AlphaFoldDB" id="A0A1F7GKC2"/>
<feature type="transmembrane region" description="Helical" evidence="1">
    <location>
        <begin position="12"/>
        <end position="34"/>
    </location>
</feature>
<feature type="transmembrane region" description="Helical" evidence="1">
    <location>
        <begin position="473"/>
        <end position="494"/>
    </location>
</feature>
<proteinExistence type="predicted"/>
<feature type="transmembrane region" description="Helical" evidence="1">
    <location>
        <begin position="353"/>
        <end position="379"/>
    </location>
</feature>
<accession>A0A1F7GKC2</accession>
<feature type="transmembrane region" description="Helical" evidence="1">
    <location>
        <begin position="420"/>
        <end position="445"/>
    </location>
</feature>